<keyword evidence="2" id="KW-0812">Transmembrane</keyword>
<reference evidence="5" key="1">
    <citation type="submission" date="2025-08" db="UniProtKB">
        <authorList>
            <consortium name="RefSeq"/>
        </authorList>
    </citation>
    <scope>IDENTIFICATION</scope>
    <source>
        <strain evidence="5">J_2021</strain>
        <tissue evidence="5">Erythrocytes</tissue>
    </source>
</reference>
<evidence type="ECO:0000256" key="2">
    <source>
        <dbReference type="SAM" id="Phobius"/>
    </source>
</evidence>
<name>A0A8J0TWG6_XENLA</name>
<gene>
    <name evidence="6" type="primary">spn.S</name>
    <name evidence="5" type="synonym">spnl.S</name>
</gene>
<dbReference type="OrthoDB" id="9909715at2759"/>
<feature type="chain" id="PRO_5035272064" evidence="3">
    <location>
        <begin position="23"/>
        <end position="414"/>
    </location>
</feature>
<evidence type="ECO:0000313" key="4">
    <source>
        <dbReference type="Proteomes" id="UP000186698"/>
    </source>
</evidence>
<evidence type="ECO:0000256" key="3">
    <source>
        <dbReference type="SAM" id="SignalP"/>
    </source>
</evidence>
<accession>A0A8J0TWG6</accession>
<evidence type="ECO:0000256" key="1">
    <source>
        <dbReference type="SAM" id="MobiDB-lite"/>
    </source>
</evidence>
<evidence type="ECO:0000313" key="5">
    <source>
        <dbReference type="RefSeq" id="XP_018096263.1"/>
    </source>
</evidence>
<keyword evidence="4" id="KW-1185">Reference proteome</keyword>
<feature type="region of interest" description="Disordered" evidence="1">
    <location>
        <begin position="394"/>
        <end position="414"/>
    </location>
</feature>
<dbReference type="Proteomes" id="UP000186698">
    <property type="component" value="Chromosome 9_10S"/>
</dbReference>
<sequence>MGKQRIWCIVLCQSFWLWGALTLATSPSTLFEPDNTSPSSDSKIVTEVQHLKVPDTTTGTVTDTPKQPEISHANVFKQIPIAQALIDPESMSTQINKLAEPVQEKNDSQATPSIEGNDFVSLPAENGTTQKDTVMTSANEMETTTHVSTGLLTSISTGDDKRAVIDIEPTGYTTEPTVSKKLTTLYNVTKIHGVSGDTGLKTSRDGLLTSSPESNITETNYKATGTHSGSNEHKTPTPKKDNSNNTSRLFLYVVLICLLLLILAVIVILVLRKKRRSRSQNFSKRVKKGDSKDVWAGQVPELAGGEVTVGADGLVNGMAVPLLGDEQEMTTFVIGEKKGDSGIEIVEAEAGTTKKVGGEEMKEKAENLVVQEEQKVPKDAKLEIKLNGEVEAKEEQFPLPPVEQNLVGNKDKAI</sequence>
<dbReference type="KEGG" id="xla:108704275"/>
<proteinExistence type="predicted"/>
<dbReference type="AlphaFoldDB" id="A0A8J0TWG6"/>
<dbReference type="RefSeq" id="XP_018096263.1">
    <property type="nucleotide sequence ID" value="XM_018240774.2"/>
</dbReference>
<feature type="compositionally biased region" description="Polar residues" evidence="1">
    <location>
        <begin position="208"/>
        <end position="229"/>
    </location>
</feature>
<evidence type="ECO:0000313" key="6">
    <source>
        <dbReference type="Xenbase" id="XB-GENE-22065098"/>
    </source>
</evidence>
<feature type="compositionally biased region" description="Basic and acidic residues" evidence="1">
    <location>
        <begin position="230"/>
        <end position="242"/>
    </location>
</feature>
<dbReference type="Xenbase" id="XB-GENE-22065098">
    <property type="gene designation" value="spn.S"/>
</dbReference>
<dbReference type="CTD" id="108704275"/>
<protein>
    <submittedName>
        <fullName evidence="5">Leukosialin-like</fullName>
    </submittedName>
</protein>
<keyword evidence="2" id="KW-1133">Transmembrane helix</keyword>
<feature type="signal peptide" evidence="3">
    <location>
        <begin position="1"/>
        <end position="22"/>
    </location>
</feature>
<keyword evidence="2" id="KW-0472">Membrane</keyword>
<feature type="region of interest" description="Disordered" evidence="1">
    <location>
        <begin position="102"/>
        <end position="125"/>
    </location>
</feature>
<feature type="transmembrane region" description="Helical" evidence="2">
    <location>
        <begin position="249"/>
        <end position="271"/>
    </location>
</feature>
<feature type="region of interest" description="Disordered" evidence="1">
    <location>
        <begin position="202"/>
        <end position="242"/>
    </location>
</feature>
<dbReference type="AGR" id="Xenbase:XB-GENE-22065098"/>
<dbReference type="GeneID" id="108704275"/>
<keyword evidence="3" id="KW-0732">Signal</keyword>
<organism evidence="4 5">
    <name type="scientific">Xenopus laevis</name>
    <name type="common">African clawed frog</name>
    <dbReference type="NCBI Taxonomy" id="8355"/>
    <lineage>
        <taxon>Eukaryota</taxon>
        <taxon>Metazoa</taxon>
        <taxon>Chordata</taxon>
        <taxon>Craniata</taxon>
        <taxon>Vertebrata</taxon>
        <taxon>Euteleostomi</taxon>
        <taxon>Amphibia</taxon>
        <taxon>Batrachia</taxon>
        <taxon>Anura</taxon>
        <taxon>Pipoidea</taxon>
        <taxon>Pipidae</taxon>
        <taxon>Xenopodinae</taxon>
        <taxon>Xenopus</taxon>
        <taxon>Xenopus</taxon>
    </lineage>
</organism>